<organism evidence="2 3">
    <name type="scientific">Micavibrio aeruginosavorus EPB</name>
    <dbReference type="NCBI Taxonomy" id="349215"/>
    <lineage>
        <taxon>Bacteria</taxon>
        <taxon>Pseudomonadati</taxon>
        <taxon>Bdellovibrionota</taxon>
        <taxon>Bdellovibrionia</taxon>
        <taxon>Bdellovibrionales</taxon>
        <taxon>Pseudobdellovibrionaceae</taxon>
        <taxon>Micavibrio</taxon>
    </lineage>
</organism>
<dbReference type="EMBL" id="CP003538">
    <property type="protein sequence ID" value="AGH97676.1"/>
    <property type="molecule type" value="Genomic_DNA"/>
</dbReference>
<dbReference type="Proteomes" id="UP000011932">
    <property type="component" value="Chromosome"/>
</dbReference>
<reference evidence="2 3" key="1">
    <citation type="journal article" date="2013" name="ISME J.">
        <title>By their genes ye shall know them: genomic signatures of predatory bacteria.</title>
        <authorList>
            <person name="Pasternak Z."/>
            <person name="Pietrokovski S."/>
            <person name="Rotem O."/>
            <person name="Gophna U."/>
            <person name="Lurie-Weinberger M.N."/>
            <person name="Jurkevitch E."/>
        </authorList>
    </citation>
    <scope>NUCLEOTIDE SEQUENCE [LARGE SCALE GENOMIC DNA]</scope>
    <source>
        <strain evidence="2">EPB</strain>
    </source>
</reference>
<dbReference type="HOGENOM" id="CLU_2899123_0_0_5"/>
<feature type="region of interest" description="Disordered" evidence="1">
    <location>
        <begin position="23"/>
        <end position="62"/>
    </location>
</feature>
<protein>
    <submittedName>
        <fullName evidence="2">Uncharacterized protein</fullName>
    </submittedName>
</protein>
<evidence type="ECO:0000313" key="2">
    <source>
        <dbReference type="EMBL" id="AGH97676.1"/>
    </source>
</evidence>
<dbReference type="AlphaFoldDB" id="M4VHZ8"/>
<name>M4VHZ8_9BACT</name>
<dbReference type="KEGG" id="man:A11S_853"/>
<evidence type="ECO:0000256" key="1">
    <source>
        <dbReference type="SAM" id="MobiDB-lite"/>
    </source>
</evidence>
<feature type="compositionally biased region" description="Basic residues" evidence="1">
    <location>
        <begin position="53"/>
        <end position="62"/>
    </location>
</feature>
<gene>
    <name evidence="2" type="ORF">A11S_853</name>
</gene>
<dbReference type="OrthoDB" id="102994at2"/>
<dbReference type="RefSeq" id="WP_015467225.1">
    <property type="nucleotide sequence ID" value="NC_020812.1"/>
</dbReference>
<accession>M4VHZ8</accession>
<evidence type="ECO:0000313" key="3">
    <source>
        <dbReference type="Proteomes" id="UP000011932"/>
    </source>
</evidence>
<sequence length="62" mass="6754">MIEDHYGHVNAVKHADRVLHGMGSWEPITSGDAAPETSHSGKAGTARSEQPRPRGKHKGKRK</sequence>
<dbReference type="STRING" id="349215.A11S_853"/>
<proteinExistence type="predicted"/>